<dbReference type="Proteomes" id="UP000199223">
    <property type="component" value="Unassembled WGS sequence"/>
</dbReference>
<dbReference type="AlphaFoldDB" id="A0A1H7BZX3"/>
<accession>A0A1H7BZX3</accession>
<dbReference type="Pfam" id="PF10881">
    <property type="entry name" value="DUF2726"/>
    <property type="match status" value="1"/>
</dbReference>
<evidence type="ECO:0000313" key="2">
    <source>
        <dbReference type="EMBL" id="SEJ82938.1"/>
    </source>
</evidence>
<dbReference type="RefSeq" id="WP_177183261.1">
    <property type="nucleotide sequence ID" value="NZ_FNZA01000021.1"/>
</dbReference>
<protein>
    <recommendedName>
        <fullName evidence="1">DUF2726 domain-containing protein</fullName>
    </recommendedName>
</protein>
<reference evidence="3" key="1">
    <citation type="submission" date="2016-10" db="EMBL/GenBank/DDBJ databases">
        <authorList>
            <person name="Varghese N."/>
            <person name="Submissions S."/>
        </authorList>
    </citation>
    <scope>NUCLEOTIDE SEQUENCE [LARGE SCALE GENOMIC DNA]</scope>
    <source>
        <strain evidence="3">CGMCC 1.10218</strain>
    </source>
</reference>
<keyword evidence="3" id="KW-1185">Reference proteome</keyword>
<organism evidence="2 3">
    <name type="scientific">Deinococcus reticulitermitis</name>
    <dbReference type="NCBI Taxonomy" id="856736"/>
    <lineage>
        <taxon>Bacteria</taxon>
        <taxon>Thermotogati</taxon>
        <taxon>Deinococcota</taxon>
        <taxon>Deinococci</taxon>
        <taxon>Deinococcales</taxon>
        <taxon>Deinococcaceae</taxon>
        <taxon>Deinococcus</taxon>
    </lineage>
</organism>
<dbReference type="EMBL" id="FNZA01000021">
    <property type="protein sequence ID" value="SEJ82938.1"/>
    <property type="molecule type" value="Genomic_DNA"/>
</dbReference>
<evidence type="ECO:0000259" key="1">
    <source>
        <dbReference type="Pfam" id="PF10881"/>
    </source>
</evidence>
<gene>
    <name evidence="2" type="ORF">SAMN04488058_12120</name>
</gene>
<dbReference type="InterPro" id="IPR024402">
    <property type="entry name" value="DUF2726"/>
</dbReference>
<dbReference type="STRING" id="856736.SAMN04488058_12120"/>
<name>A0A1H7BZX3_9DEIO</name>
<sequence>MTPPAPLGCLAALFGLRQAPAAPEPAPTSRTQTVPDTLPVSAKRYFFSRSEQAFFRALEEAITGSGYRAFPNVRLNDLFTIDDPAQRGAVLGRLRDKHVDFVLVDPAEAFRPVLALELDGASHGRPEQQYRDAVKDVIFKSGGLKLVRLPARAYSAPELRERLAREGLRLRR</sequence>
<proteinExistence type="predicted"/>
<feature type="domain" description="DUF2726" evidence="1">
    <location>
        <begin position="44"/>
        <end position="163"/>
    </location>
</feature>
<evidence type="ECO:0000313" key="3">
    <source>
        <dbReference type="Proteomes" id="UP000199223"/>
    </source>
</evidence>